<evidence type="ECO:0000313" key="9">
    <source>
        <dbReference type="EMBL" id="GAO48802.1"/>
    </source>
</evidence>
<reference evidence="9 10" key="3">
    <citation type="journal article" date="2015" name="Genome Announc.">
        <title>Draft Genome Sequence of the Archiascomycetous Yeast Saitoella complicata.</title>
        <authorList>
            <person name="Yamauchi K."/>
            <person name="Kondo S."/>
            <person name="Hamamoto M."/>
            <person name="Takahashi Y."/>
            <person name="Ogura Y."/>
            <person name="Hayashi T."/>
            <person name="Nishida H."/>
        </authorList>
    </citation>
    <scope>NUCLEOTIDE SEQUENCE [LARGE SCALE GENOMIC DNA]</scope>
    <source>
        <strain evidence="9 10">NRRL Y-17804</strain>
    </source>
</reference>
<evidence type="ECO:0000256" key="7">
    <source>
        <dbReference type="ARBA" id="ARBA00023049"/>
    </source>
</evidence>
<dbReference type="GO" id="GO:0034982">
    <property type="term" value="P:mitochondrial protein processing"/>
    <property type="evidence" value="ECO:0007669"/>
    <property type="project" value="TreeGrafter"/>
</dbReference>
<evidence type="ECO:0000256" key="6">
    <source>
        <dbReference type="ARBA" id="ARBA00022801"/>
    </source>
</evidence>
<keyword evidence="6 8" id="KW-0378">Hydrolase</keyword>
<comment type="similarity">
    <text evidence="2 8">Belongs to the peptidase M76 family.</text>
</comment>
<dbReference type="PANTHER" id="PTHR21711">
    <property type="entry name" value="MITOCHONDRIAL INNER MEMBRANE PROTEASE"/>
    <property type="match status" value="1"/>
</dbReference>
<evidence type="ECO:0000313" key="10">
    <source>
        <dbReference type="Proteomes" id="UP000033140"/>
    </source>
</evidence>
<proteinExistence type="inferred from homology"/>
<keyword evidence="4 8" id="KW-0645">Protease</keyword>
<sequence>MVESVSDFVPYGRRCRKLRNSARCRLQKVYDACEHQHTKMSSAPSIEPTDVPPAAAPELAVPAGPANVEPATGFEFYRTQFALLAGFTVPPEAKSRFEARAAQIFHSRCESLRDQTLVGSPSVIFMLKNLREIHAEMGINKIMCSPCNEQRAGGFIPGSGILLCENRIMGFGMMEDTLTHELIHAYDHQRFEVDWMNMRHHACSEIRASSLSGECRWWREFKKYGFGDFVKHHQACVKRRATLSVMAHPHCRDKEHAETVVNQVFDSCFADTRPFDEIYR</sequence>
<comment type="subcellular location">
    <subcellularLocation>
        <location evidence="1 8">Mitochondrion inner membrane</location>
        <topology evidence="1 8">Peripheral membrane protein</topology>
        <orientation evidence="1 8">Intermembrane side</orientation>
    </subcellularLocation>
</comment>
<accession>A0A0E9NG02</accession>
<keyword evidence="10" id="KW-1185">Reference proteome</keyword>
<keyword evidence="7 8" id="KW-0482">Metalloprotease</keyword>
<protein>
    <recommendedName>
        <fullName evidence="3 8">Mitochondrial inner membrane protease ATP23</fullName>
        <ecNumber evidence="8">3.4.24.-</ecNumber>
    </recommendedName>
</protein>
<reference evidence="9 10" key="1">
    <citation type="journal article" date="2011" name="J. Gen. Appl. Microbiol.">
        <title>Draft genome sequencing of the enigmatic yeast Saitoella complicata.</title>
        <authorList>
            <person name="Nishida H."/>
            <person name="Hamamoto M."/>
            <person name="Sugiyama J."/>
        </authorList>
    </citation>
    <scope>NUCLEOTIDE SEQUENCE [LARGE SCALE GENOMIC DNA]</scope>
    <source>
        <strain evidence="9 10">NRRL Y-17804</strain>
    </source>
</reference>
<dbReference type="EMBL" id="BACD03000017">
    <property type="protein sequence ID" value="GAO48802.1"/>
    <property type="molecule type" value="Genomic_DNA"/>
</dbReference>
<evidence type="ECO:0000256" key="4">
    <source>
        <dbReference type="ARBA" id="ARBA00022670"/>
    </source>
</evidence>
<comment type="caution">
    <text evidence="9">The sequence shown here is derived from an EMBL/GenBank/DDBJ whole genome shotgun (WGS) entry which is preliminary data.</text>
</comment>
<dbReference type="MEROPS" id="M76.A02"/>
<dbReference type="GO" id="GO:0005743">
    <property type="term" value="C:mitochondrial inner membrane"/>
    <property type="evidence" value="ECO:0007669"/>
    <property type="project" value="UniProtKB-SubCell"/>
</dbReference>
<evidence type="ECO:0000256" key="8">
    <source>
        <dbReference type="RuleBase" id="RU364057"/>
    </source>
</evidence>
<keyword evidence="8" id="KW-0496">Mitochondrion</keyword>
<dbReference type="Proteomes" id="UP000033140">
    <property type="component" value="Unassembled WGS sequence"/>
</dbReference>
<dbReference type="Pfam" id="PF09768">
    <property type="entry name" value="Peptidase_M76"/>
    <property type="match status" value="1"/>
</dbReference>
<keyword evidence="8" id="KW-0472">Membrane</keyword>
<name>A0A0E9NG02_SAICN</name>
<dbReference type="STRING" id="698492.A0A0E9NG02"/>
<dbReference type="EC" id="3.4.24.-" evidence="8"/>
<evidence type="ECO:0000256" key="3">
    <source>
        <dbReference type="ARBA" id="ARBA00014615"/>
    </source>
</evidence>
<dbReference type="OMA" id="RAKTINW"/>
<keyword evidence="5 8" id="KW-0479">Metal-binding</keyword>
<dbReference type="PANTHER" id="PTHR21711:SF0">
    <property type="entry name" value="MITOCHONDRIAL INNER MEMBRANE PROTEASE ATP23 HOMOLOG"/>
    <property type="match status" value="1"/>
</dbReference>
<keyword evidence="8" id="KW-0999">Mitochondrion inner membrane</keyword>
<dbReference type="InterPro" id="IPR019165">
    <property type="entry name" value="Peptidase_M76_ATP23"/>
</dbReference>
<reference evidence="9 10" key="2">
    <citation type="journal article" date="2014" name="J. Gen. Appl. Microbiol.">
        <title>The early diverging ascomycetous budding yeast Saitoella complicata has three histone deacetylases belonging to the Clr6, Hos2, and Rpd3 lineages.</title>
        <authorList>
            <person name="Nishida H."/>
            <person name="Matsumoto T."/>
            <person name="Kondo S."/>
            <person name="Hamamoto M."/>
            <person name="Yoshikawa H."/>
        </authorList>
    </citation>
    <scope>NUCLEOTIDE SEQUENCE [LARGE SCALE GENOMIC DNA]</scope>
    <source>
        <strain evidence="9 10">NRRL Y-17804</strain>
    </source>
</reference>
<organism evidence="9 10">
    <name type="scientific">Saitoella complicata (strain BCRC 22490 / CBS 7301 / JCM 7358 / NBRC 10748 / NRRL Y-17804)</name>
    <dbReference type="NCBI Taxonomy" id="698492"/>
    <lineage>
        <taxon>Eukaryota</taxon>
        <taxon>Fungi</taxon>
        <taxon>Dikarya</taxon>
        <taxon>Ascomycota</taxon>
        <taxon>Taphrinomycotina</taxon>
        <taxon>Taphrinomycotina incertae sedis</taxon>
        <taxon>Saitoella</taxon>
    </lineage>
</organism>
<dbReference type="AlphaFoldDB" id="A0A0E9NG02"/>
<evidence type="ECO:0000256" key="2">
    <source>
        <dbReference type="ARBA" id="ARBA00009915"/>
    </source>
</evidence>
<evidence type="ECO:0000256" key="5">
    <source>
        <dbReference type="ARBA" id="ARBA00022723"/>
    </source>
</evidence>
<dbReference type="GO" id="GO:0004222">
    <property type="term" value="F:metalloendopeptidase activity"/>
    <property type="evidence" value="ECO:0007669"/>
    <property type="project" value="InterPro"/>
</dbReference>
<dbReference type="GO" id="GO:0033615">
    <property type="term" value="P:mitochondrial proton-transporting ATP synthase complex assembly"/>
    <property type="evidence" value="ECO:0007669"/>
    <property type="project" value="TreeGrafter"/>
</dbReference>
<gene>
    <name evidence="9" type="ORF">G7K_2971-t1</name>
</gene>
<comment type="function">
    <text evidence="8">Has a dual role in the assembly of mitochondrial ATPase.</text>
</comment>
<dbReference type="GO" id="GO:0046872">
    <property type="term" value="F:metal ion binding"/>
    <property type="evidence" value="ECO:0007669"/>
    <property type="project" value="UniProtKB-KW"/>
</dbReference>
<evidence type="ECO:0000256" key="1">
    <source>
        <dbReference type="ARBA" id="ARBA00004137"/>
    </source>
</evidence>